<sequence length="81" mass="8707">MPKAISIQGPGPVAAGSVTFNVLTTVFASESAKMLPKKTVHLPEGSVIPEGAAKLRDGNFQLPHHEGPCYPRTRRRCAARR</sequence>
<name>A0ABW7Y211_STRCE</name>
<evidence type="ECO:0000313" key="2">
    <source>
        <dbReference type="Proteomes" id="UP001612415"/>
    </source>
</evidence>
<dbReference type="RefSeq" id="WP_398657135.1">
    <property type="nucleotide sequence ID" value="NZ_JBITDC010000006.1"/>
</dbReference>
<reference evidence="1 2" key="1">
    <citation type="submission" date="2024-10" db="EMBL/GenBank/DDBJ databases">
        <title>The Natural Products Discovery Center: Release of the First 8490 Sequenced Strains for Exploring Actinobacteria Biosynthetic Diversity.</title>
        <authorList>
            <person name="Kalkreuter E."/>
            <person name="Kautsar S.A."/>
            <person name="Yang D."/>
            <person name="Bader C.D."/>
            <person name="Teijaro C.N."/>
            <person name="Fluegel L."/>
            <person name="Davis C.M."/>
            <person name="Simpson J.R."/>
            <person name="Lauterbach L."/>
            <person name="Steele A.D."/>
            <person name="Gui C."/>
            <person name="Meng S."/>
            <person name="Li G."/>
            <person name="Viehrig K."/>
            <person name="Ye F."/>
            <person name="Su P."/>
            <person name="Kiefer A.F."/>
            <person name="Nichols A."/>
            <person name="Cepeda A.J."/>
            <person name="Yan W."/>
            <person name="Fan B."/>
            <person name="Jiang Y."/>
            <person name="Adhikari A."/>
            <person name="Zheng C.-J."/>
            <person name="Schuster L."/>
            <person name="Cowan T.M."/>
            <person name="Smanski M.J."/>
            <person name="Chevrette M.G."/>
            <person name="De Carvalho L.P.S."/>
            <person name="Shen B."/>
        </authorList>
    </citation>
    <scope>NUCLEOTIDE SEQUENCE [LARGE SCALE GENOMIC DNA]</scope>
    <source>
        <strain evidence="1 2">NPDC051599</strain>
    </source>
</reference>
<dbReference type="EMBL" id="JBITDC010000006">
    <property type="protein sequence ID" value="MFI5676380.1"/>
    <property type="molecule type" value="Genomic_DNA"/>
</dbReference>
<keyword evidence="2" id="KW-1185">Reference proteome</keyword>
<proteinExistence type="predicted"/>
<organism evidence="1 2">
    <name type="scientific">Streptomyces cellulosae</name>
    <dbReference type="NCBI Taxonomy" id="1968"/>
    <lineage>
        <taxon>Bacteria</taxon>
        <taxon>Bacillati</taxon>
        <taxon>Actinomycetota</taxon>
        <taxon>Actinomycetes</taxon>
        <taxon>Kitasatosporales</taxon>
        <taxon>Streptomycetaceae</taxon>
        <taxon>Streptomyces</taxon>
    </lineage>
</organism>
<gene>
    <name evidence="1" type="ORF">ACIA8P_17145</name>
</gene>
<dbReference type="Proteomes" id="UP001612415">
    <property type="component" value="Unassembled WGS sequence"/>
</dbReference>
<protein>
    <submittedName>
        <fullName evidence="1">Uncharacterized protein</fullName>
    </submittedName>
</protein>
<evidence type="ECO:0000313" key="1">
    <source>
        <dbReference type="EMBL" id="MFI5676380.1"/>
    </source>
</evidence>
<accession>A0ABW7Y211</accession>
<comment type="caution">
    <text evidence="1">The sequence shown here is derived from an EMBL/GenBank/DDBJ whole genome shotgun (WGS) entry which is preliminary data.</text>
</comment>